<reference evidence="3" key="1">
    <citation type="journal article" date="2019" name="Int. J. Syst. Evol. Microbiol.">
        <title>The Global Catalogue of Microorganisms (GCM) 10K type strain sequencing project: providing services to taxonomists for standard genome sequencing and annotation.</title>
        <authorList>
            <consortium name="The Broad Institute Genomics Platform"/>
            <consortium name="The Broad Institute Genome Sequencing Center for Infectious Disease"/>
            <person name="Wu L."/>
            <person name="Ma J."/>
        </authorList>
    </citation>
    <scope>NUCLEOTIDE SEQUENCE [LARGE SCALE GENOMIC DNA]</scope>
    <source>
        <strain evidence="3">CGMCC 4.1469</strain>
    </source>
</reference>
<organism evidence="2 3">
    <name type="scientific">Prosthecobacter fluviatilis</name>
    <dbReference type="NCBI Taxonomy" id="445931"/>
    <lineage>
        <taxon>Bacteria</taxon>
        <taxon>Pseudomonadati</taxon>
        <taxon>Verrucomicrobiota</taxon>
        <taxon>Verrucomicrobiia</taxon>
        <taxon>Verrucomicrobiales</taxon>
        <taxon>Verrucomicrobiaceae</taxon>
        <taxon>Prosthecobacter</taxon>
    </lineage>
</organism>
<feature type="region of interest" description="Disordered" evidence="1">
    <location>
        <begin position="56"/>
        <end position="81"/>
    </location>
</feature>
<dbReference type="Proteomes" id="UP001596052">
    <property type="component" value="Unassembled WGS sequence"/>
</dbReference>
<evidence type="ECO:0000313" key="2">
    <source>
        <dbReference type="EMBL" id="MFC5453515.1"/>
    </source>
</evidence>
<dbReference type="RefSeq" id="WP_377162665.1">
    <property type="nucleotide sequence ID" value="NZ_JBHSMQ010000001.1"/>
</dbReference>
<evidence type="ECO:0000256" key="1">
    <source>
        <dbReference type="SAM" id="MobiDB-lite"/>
    </source>
</evidence>
<accession>A0ABW0KJN6</accession>
<gene>
    <name evidence="2" type="ORF">ACFQDI_01500</name>
</gene>
<sequence length="81" mass="9175">MNTFSTRVSLRFQRHLLLPGLLGVFLMAGCSSERRDRLWQTLDPAGYKHAHSESFNGARAVPTPDFTRTTKSNDIPLELDE</sequence>
<keyword evidence="3" id="KW-1185">Reference proteome</keyword>
<name>A0ABW0KJN6_9BACT</name>
<proteinExistence type="predicted"/>
<evidence type="ECO:0008006" key="4">
    <source>
        <dbReference type="Google" id="ProtNLM"/>
    </source>
</evidence>
<dbReference type="PROSITE" id="PS51257">
    <property type="entry name" value="PROKAR_LIPOPROTEIN"/>
    <property type="match status" value="1"/>
</dbReference>
<comment type="caution">
    <text evidence="2">The sequence shown here is derived from an EMBL/GenBank/DDBJ whole genome shotgun (WGS) entry which is preliminary data.</text>
</comment>
<evidence type="ECO:0000313" key="3">
    <source>
        <dbReference type="Proteomes" id="UP001596052"/>
    </source>
</evidence>
<protein>
    <recommendedName>
        <fullName evidence="4">Lipoprotein</fullName>
    </recommendedName>
</protein>
<dbReference type="EMBL" id="JBHSMQ010000001">
    <property type="protein sequence ID" value="MFC5453515.1"/>
    <property type="molecule type" value="Genomic_DNA"/>
</dbReference>